<evidence type="ECO:0000313" key="3">
    <source>
        <dbReference type="Proteomes" id="UP001152049"/>
    </source>
</evidence>
<name>A0A9W8RXK7_9HYPO</name>
<organism evidence="2 3">
    <name type="scientific">Fusarium torreyae</name>
    <dbReference type="NCBI Taxonomy" id="1237075"/>
    <lineage>
        <taxon>Eukaryota</taxon>
        <taxon>Fungi</taxon>
        <taxon>Dikarya</taxon>
        <taxon>Ascomycota</taxon>
        <taxon>Pezizomycotina</taxon>
        <taxon>Sordariomycetes</taxon>
        <taxon>Hypocreomycetidae</taxon>
        <taxon>Hypocreales</taxon>
        <taxon>Nectriaceae</taxon>
        <taxon>Fusarium</taxon>
    </lineage>
</organism>
<evidence type="ECO:0000256" key="1">
    <source>
        <dbReference type="SAM" id="MobiDB-lite"/>
    </source>
</evidence>
<gene>
    <name evidence="2" type="ORF">NW762_008968</name>
</gene>
<dbReference type="AlphaFoldDB" id="A0A9W8RXK7"/>
<dbReference type="OrthoDB" id="3231004at2759"/>
<sequence length="177" mass="19586">MSPLQIRGDEKEQEHKGNSSKDHAEKDVANVPEGTSIPKHQQERRHVPQDVSYKASKIDKVTDVTAEMNINAAFAIKYDAFDAKGKIDFLNTSKVKESDVSFLFSVKVINQVIYDHTLTEIVPIATSSDGQSTLDAKAFTDIYGDCFISGFQEGGTFTAVISVKAKTEKKKRDIEAK</sequence>
<feature type="compositionally biased region" description="Basic and acidic residues" evidence="1">
    <location>
        <begin position="7"/>
        <end position="28"/>
    </location>
</feature>
<accession>A0A9W8RXK7</accession>
<evidence type="ECO:0000313" key="2">
    <source>
        <dbReference type="EMBL" id="KAJ4256872.1"/>
    </source>
</evidence>
<feature type="region of interest" description="Disordered" evidence="1">
    <location>
        <begin position="1"/>
        <end position="51"/>
    </location>
</feature>
<proteinExistence type="predicted"/>
<dbReference type="Proteomes" id="UP001152049">
    <property type="component" value="Unassembled WGS sequence"/>
</dbReference>
<comment type="caution">
    <text evidence="2">The sequence shown here is derived from an EMBL/GenBank/DDBJ whole genome shotgun (WGS) entry which is preliminary data.</text>
</comment>
<protein>
    <submittedName>
        <fullName evidence="2">Uncharacterized protein</fullName>
    </submittedName>
</protein>
<reference evidence="2" key="1">
    <citation type="submission" date="2022-09" db="EMBL/GenBank/DDBJ databases">
        <title>Fusarium specimens isolated from Avocado Roots.</title>
        <authorList>
            <person name="Stajich J."/>
            <person name="Roper C."/>
            <person name="Heimlech-Rivalta G."/>
        </authorList>
    </citation>
    <scope>NUCLEOTIDE SEQUENCE</scope>
    <source>
        <strain evidence="2">CF00136</strain>
    </source>
</reference>
<keyword evidence="3" id="KW-1185">Reference proteome</keyword>
<dbReference type="EMBL" id="JAOQAZ010000018">
    <property type="protein sequence ID" value="KAJ4256872.1"/>
    <property type="molecule type" value="Genomic_DNA"/>
</dbReference>